<sequence length="582" mass="61011">MSSNPFRRSKLPDQLPPTAPIATDVGSEAPSKRTKKKRVKIQTPPDSPEAQSTTENGARRLSAADASGRAGSPPPPPTAADESEDESDSTATADSELEEALKNTRRNSGSLPSPDKAPANAMRAPFNPFAKTLASSDAGFGLSRAENVQEQGNGQKQGGGSGRAALDVDAFKNILLTGSATPSPPSSVAGATTTSSAARNTTFSKPHDSSSSNTDTSSIFDRNYGMQLESPRNSFDDYESASESDDDEKSGLMGEGRSDDLAPPAPPKPKIRGPQTVSFADFDQSIPEGFQSSGPRTPPVNTHITGILRPSTPRSSSDLNKPLPPPPAETYDTAPPSVPDKSLPPSQQPTPTIVAEDATPKKAPPPPPTRRKAGDTTRPRSSSNLSQEPSYPPDDDEATSKSAPPPPPMRKPQAMASVSGVSSEPSSEKTSPSQSTTEVPKAVPPPPPRRHPSKTGPSPRLAEPSAQRPGDAFLAAVAPSQPGAPPAPPPRRAGGSKRSSMDGAPDSLARRVSSEHSRRTSGNSFDSDRSTFLSSLQQVSEPGENNEQPLVTPMESQRDILADMTAFQAEIEALRLQSGNSR</sequence>
<evidence type="ECO:0000313" key="3">
    <source>
        <dbReference type="Proteomes" id="UP001305779"/>
    </source>
</evidence>
<feature type="compositionally biased region" description="Low complexity" evidence="1">
    <location>
        <begin position="209"/>
        <end position="218"/>
    </location>
</feature>
<feature type="compositionally biased region" description="Polar residues" evidence="1">
    <location>
        <begin position="379"/>
        <end position="389"/>
    </location>
</feature>
<dbReference type="Proteomes" id="UP001305779">
    <property type="component" value="Unassembled WGS sequence"/>
</dbReference>
<comment type="caution">
    <text evidence="2">The sequence shown here is derived from an EMBL/GenBank/DDBJ whole genome shotgun (WGS) entry which is preliminary data.</text>
</comment>
<feature type="compositionally biased region" description="Acidic residues" evidence="1">
    <location>
        <begin position="236"/>
        <end position="248"/>
    </location>
</feature>
<gene>
    <name evidence="2" type="ORF">PRZ48_011749</name>
</gene>
<feature type="region of interest" description="Disordered" evidence="1">
    <location>
        <begin position="1"/>
        <end position="164"/>
    </location>
</feature>
<feature type="compositionally biased region" description="Low complexity" evidence="1">
    <location>
        <begin position="417"/>
        <end position="438"/>
    </location>
</feature>
<organism evidence="2 3">
    <name type="scientific">Zasmidium cellare</name>
    <name type="common">Wine cellar mold</name>
    <name type="synonym">Racodium cellare</name>
    <dbReference type="NCBI Taxonomy" id="395010"/>
    <lineage>
        <taxon>Eukaryota</taxon>
        <taxon>Fungi</taxon>
        <taxon>Dikarya</taxon>
        <taxon>Ascomycota</taxon>
        <taxon>Pezizomycotina</taxon>
        <taxon>Dothideomycetes</taxon>
        <taxon>Dothideomycetidae</taxon>
        <taxon>Mycosphaerellales</taxon>
        <taxon>Mycosphaerellaceae</taxon>
        <taxon>Zasmidium</taxon>
    </lineage>
</organism>
<feature type="compositionally biased region" description="Polar residues" evidence="1">
    <location>
        <begin position="520"/>
        <end position="549"/>
    </location>
</feature>
<accession>A0ABR0E791</accession>
<keyword evidence="3" id="KW-1185">Reference proteome</keyword>
<feature type="compositionally biased region" description="Basic and acidic residues" evidence="1">
    <location>
        <begin position="508"/>
        <end position="518"/>
    </location>
</feature>
<evidence type="ECO:0000313" key="2">
    <source>
        <dbReference type="EMBL" id="KAK4497299.1"/>
    </source>
</evidence>
<feature type="compositionally biased region" description="Low complexity" evidence="1">
    <location>
        <begin position="59"/>
        <end position="71"/>
    </location>
</feature>
<feature type="compositionally biased region" description="Low complexity" evidence="1">
    <location>
        <begin position="177"/>
        <end position="198"/>
    </location>
</feature>
<reference evidence="2 3" key="1">
    <citation type="journal article" date="2023" name="G3 (Bethesda)">
        <title>A chromosome-level genome assembly of Zasmidium syzygii isolated from banana leaves.</title>
        <authorList>
            <person name="van Westerhoven A.C."/>
            <person name="Mehrabi R."/>
            <person name="Talebi R."/>
            <person name="Steentjes M.B.F."/>
            <person name="Corcolon B."/>
            <person name="Chong P.A."/>
            <person name="Kema G.H.J."/>
            <person name="Seidl M.F."/>
        </authorList>
    </citation>
    <scope>NUCLEOTIDE SEQUENCE [LARGE SCALE GENOMIC DNA]</scope>
    <source>
        <strain evidence="2 3">P124</strain>
    </source>
</reference>
<feature type="compositionally biased region" description="Pro residues" evidence="1">
    <location>
        <begin position="482"/>
        <end position="491"/>
    </location>
</feature>
<proteinExistence type="predicted"/>
<dbReference type="EMBL" id="JAXOVC010000009">
    <property type="protein sequence ID" value="KAK4497299.1"/>
    <property type="molecule type" value="Genomic_DNA"/>
</dbReference>
<feature type="compositionally biased region" description="Polar residues" evidence="1">
    <location>
        <begin position="290"/>
        <end position="304"/>
    </location>
</feature>
<name>A0ABR0E791_ZASCE</name>
<feature type="region of interest" description="Disordered" evidence="1">
    <location>
        <begin position="176"/>
        <end position="558"/>
    </location>
</feature>
<evidence type="ECO:0000256" key="1">
    <source>
        <dbReference type="SAM" id="MobiDB-lite"/>
    </source>
</evidence>
<protein>
    <submittedName>
        <fullName evidence="2">Uncharacterized protein</fullName>
    </submittedName>
</protein>